<dbReference type="Gene3D" id="3.30.66.10">
    <property type="entry name" value="DNA topoisomerase I domain"/>
    <property type="match status" value="1"/>
</dbReference>
<evidence type="ECO:0000256" key="2">
    <source>
        <dbReference type="ARBA" id="ARBA00006645"/>
    </source>
</evidence>
<dbReference type="GO" id="GO:0003677">
    <property type="term" value="F:DNA binding"/>
    <property type="evidence" value="ECO:0007669"/>
    <property type="project" value="UniProtKB-KW"/>
</dbReference>
<keyword evidence="4" id="KW-0799">Topoisomerase</keyword>
<dbReference type="SUPFAM" id="SSF55869">
    <property type="entry name" value="DNA topoisomerase I domain"/>
    <property type="match status" value="1"/>
</dbReference>
<comment type="similarity">
    <text evidence="2">Belongs to the type IB topoisomerase family.</text>
</comment>
<dbReference type="AlphaFoldDB" id="A0A2R5F559"/>
<keyword evidence="5" id="KW-0238">DNA-binding</keyword>
<dbReference type="Proteomes" id="UP000245081">
    <property type="component" value="Unassembled WGS sequence"/>
</dbReference>
<dbReference type="EMBL" id="BDOQ01000003">
    <property type="protein sequence ID" value="GBG13506.1"/>
    <property type="molecule type" value="Genomic_DNA"/>
</dbReference>
<organism evidence="9 10">
    <name type="scientific">Novimethylophilus kurashikiensis</name>
    <dbReference type="NCBI Taxonomy" id="1825523"/>
    <lineage>
        <taxon>Bacteria</taxon>
        <taxon>Pseudomonadati</taxon>
        <taxon>Pseudomonadota</taxon>
        <taxon>Betaproteobacteria</taxon>
        <taxon>Nitrosomonadales</taxon>
        <taxon>Methylophilaceae</taxon>
        <taxon>Novimethylophilus</taxon>
    </lineage>
</organism>
<protein>
    <recommendedName>
        <fullName evidence="3">DNA topoisomerase</fullName>
        <ecNumber evidence="3">5.6.2.1</ecNumber>
    </recommendedName>
</protein>
<dbReference type="InterPro" id="IPR049331">
    <property type="entry name" value="Top1B_N_bact"/>
</dbReference>
<comment type="caution">
    <text evidence="9">The sequence shown here is derived from an EMBL/GenBank/DDBJ whole genome shotgun (WGS) entry which is preliminary data.</text>
</comment>
<dbReference type="SUPFAM" id="SSF56349">
    <property type="entry name" value="DNA breaking-rejoining enzymes"/>
    <property type="match status" value="1"/>
</dbReference>
<dbReference type="GO" id="GO:0003917">
    <property type="term" value="F:DNA topoisomerase type I (single strand cut, ATP-independent) activity"/>
    <property type="evidence" value="ECO:0007669"/>
    <property type="project" value="UniProtKB-EC"/>
</dbReference>
<dbReference type="Pfam" id="PF21338">
    <property type="entry name" value="Top1B_N_bact"/>
    <property type="match status" value="1"/>
</dbReference>
<dbReference type="InterPro" id="IPR013500">
    <property type="entry name" value="TopoI_cat_euk"/>
</dbReference>
<feature type="domain" description="DNA topoisomerase I catalytic core eukaryotic-type" evidence="7">
    <location>
        <begin position="104"/>
        <end position="316"/>
    </location>
</feature>
<evidence type="ECO:0000256" key="3">
    <source>
        <dbReference type="ARBA" id="ARBA00012891"/>
    </source>
</evidence>
<evidence type="ECO:0000256" key="5">
    <source>
        <dbReference type="ARBA" id="ARBA00023125"/>
    </source>
</evidence>
<comment type="catalytic activity">
    <reaction evidence="1">
        <text>ATP-independent breakage of single-stranded DNA, followed by passage and rejoining.</text>
        <dbReference type="EC" id="5.6.2.1"/>
    </reaction>
</comment>
<keyword evidence="10" id="KW-1185">Reference proteome</keyword>
<dbReference type="PRINTS" id="PR00416">
    <property type="entry name" value="EUTPISMRASEI"/>
</dbReference>
<evidence type="ECO:0000256" key="1">
    <source>
        <dbReference type="ARBA" id="ARBA00000213"/>
    </source>
</evidence>
<dbReference type="EC" id="5.6.2.1" evidence="3"/>
<evidence type="ECO:0000256" key="4">
    <source>
        <dbReference type="ARBA" id="ARBA00023029"/>
    </source>
</evidence>
<name>A0A2R5F559_9PROT</name>
<evidence type="ECO:0000313" key="9">
    <source>
        <dbReference type="EMBL" id="GBG13506.1"/>
    </source>
</evidence>
<sequence length="362" mass="40689">MVRLNLPVLKDVMNQPEELPVIPEGLVYVHDDMPGITRKKRGKAFVYLLPDGSRITDEAELARIRKLAIPPAYGEVWICPVENGHLQATARDARGRKQYVYHPDWRQHRDETKFDRMLEFGHALPEIRTRIKQDLDASTGSQVTRQIVIATVVSLLDRTLIRIGNDEYARSNGTYGLTTLRKRHVKLEGSRLRLHFKGKSGVVHEVSLQDRRIARILKKCQTLPGQELFKYLDDDGTLHSIGSREVNEYLREASGGEFTAKDFRTWHASVQALELWQQSRTAGDISTETVKKLLSEVAKSLGNTVAVCRKSYIHPRVLAFITGEHMSAADLSLNSIEQVPGLTSGEQAFLAVLGALECSDSV</sequence>
<feature type="domain" description="DNA topoisomerase IB N-terminal" evidence="8">
    <location>
        <begin position="45"/>
        <end position="92"/>
    </location>
</feature>
<evidence type="ECO:0000313" key="10">
    <source>
        <dbReference type="Proteomes" id="UP000245081"/>
    </source>
</evidence>
<dbReference type="PROSITE" id="PS52038">
    <property type="entry name" value="TOPO_IB_2"/>
    <property type="match status" value="1"/>
</dbReference>
<dbReference type="Gene3D" id="3.90.15.10">
    <property type="entry name" value="Topoisomerase I, Chain A, domain 3"/>
    <property type="match status" value="1"/>
</dbReference>
<dbReference type="Gene3D" id="1.10.132.120">
    <property type="match status" value="1"/>
</dbReference>
<dbReference type="InterPro" id="IPR001631">
    <property type="entry name" value="TopoI"/>
</dbReference>
<proteinExistence type="inferred from homology"/>
<reference evidence="9 10" key="1">
    <citation type="journal article" date="2018" name="Environ. Microbiol.">
        <title>Isolation and genomic characterization of Novimethylophilus kurashikiensis gen. nov. sp. nov., a new lanthanide-dependent methylotrophic species of Methylophilaceae.</title>
        <authorList>
            <person name="Lv H."/>
            <person name="Sahin N."/>
            <person name="Tani A."/>
        </authorList>
    </citation>
    <scope>NUCLEOTIDE SEQUENCE [LARGE SCALE GENOMIC DNA]</scope>
    <source>
        <strain evidence="9 10">La2-4</strain>
    </source>
</reference>
<dbReference type="InterPro" id="IPR014711">
    <property type="entry name" value="TopoI_cat_a-hlx-sub_euk"/>
</dbReference>
<accession>A0A2R5F559</accession>
<evidence type="ECO:0000259" key="7">
    <source>
        <dbReference type="Pfam" id="PF01028"/>
    </source>
</evidence>
<keyword evidence="6 9" id="KW-0413">Isomerase</keyword>
<evidence type="ECO:0000256" key="6">
    <source>
        <dbReference type="ARBA" id="ARBA00023235"/>
    </source>
</evidence>
<dbReference type="RefSeq" id="WP_227871375.1">
    <property type="nucleotide sequence ID" value="NZ_BDOQ01000003.1"/>
</dbReference>
<dbReference type="Pfam" id="PF01028">
    <property type="entry name" value="Topoisom_I"/>
    <property type="match status" value="1"/>
</dbReference>
<evidence type="ECO:0000259" key="8">
    <source>
        <dbReference type="Pfam" id="PF21338"/>
    </source>
</evidence>
<gene>
    <name evidence="9" type="primary">topA</name>
    <name evidence="9" type="ORF">NMK_1056</name>
</gene>
<dbReference type="InterPro" id="IPR035447">
    <property type="entry name" value="DNA_topo_I_N_sf"/>
</dbReference>
<dbReference type="GO" id="GO:0006265">
    <property type="term" value="P:DNA topological change"/>
    <property type="evidence" value="ECO:0007669"/>
    <property type="project" value="InterPro"/>
</dbReference>
<dbReference type="InterPro" id="IPR011010">
    <property type="entry name" value="DNA_brk_join_enz"/>
</dbReference>